<feature type="region of interest" description="Disordered" evidence="1">
    <location>
        <begin position="1"/>
        <end position="28"/>
    </location>
</feature>
<evidence type="ECO:0000313" key="3">
    <source>
        <dbReference type="Proteomes" id="UP000825935"/>
    </source>
</evidence>
<evidence type="ECO:0000256" key="1">
    <source>
        <dbReference type="SAM" id="MobiDB-lite"/>
    </source>
</evidence>
<name>A0A8T2VKC6_CERRI</name>
<gene>
    <name evidence="2" type="ORF">KP509_01G111300</name>
</gene>
<comment type="caution">
    <text evidence="2">The sequence shown here is derived from an EMBL/GenBank/DDBJ whole genome shotgun (WGS) entry which is preliminary data.</text>
</comment>
<keyword evidence="3" id="KW-1185">Reference proteome</keyword>
<reference evidence="2" key="1">
    <citation type="submission" date="2021-08" db="EMBL/GenBank/DDBJ databases">
        <title>WGS assembly of Ceratopteris richardii.</title>
        <authorList>
            <person name="Marchant D.B."/>
            <person name="Chen G."/>
            <person name="Jenkins J."/>
            <person name="Shu S."/>
            <person name="Leebens-Mack J."/>
            <person name="Grimwood J."/>
            <person name="Schmutz J."/>
            <person name="Soltis P."/>
            <person name="Soltis D."/>
            <person name="Chen Z.-H."/>
        </authorList>
    </citation>
    <scope>NUCLEOTIDE SEQUENCE</scope>
    <source>
        <strain evidence="2">Whitten #5841</strain>
        <tissue evidence="2">Leaf</tissue>
    </source>
</reference>
<proteinExistence type="predicted"/>
<feature type="compositionally biased region" description="Basic and acidic residues" evidence="1">
    <location>
        <begin position="9"/>
        <end position="18"/>
    </location>
</feature>
<evidence type="ECO:0000313" key="2">
    <source>
        <dbReference type="EMBL" id="KAH7447548.1"/>
    </source>
</evidence>
<dbReference type="EMBL" id="CM035406">
    <property type="protein sequence ID" value="KAH7447548.1"/>
    <property type="molecule type" value="Genomic_DNA"/>
</dbReference>
<organism evidence="2 3">
    <name type="scientific">Ceratopteris richardii</name>
    <name type="common">Triangle waterfern</name>
    <dbReference type="NCBI Taxonomy" id="49495"/>
    <lineage>
        <taxon>Eukaryota</taxon>
        <taxon>Viridiplantae</taxon>
        <taxon>Streptophyta</taxon>
        <taxon>Embryophyta</taxon>
        <taxon>Tracheophyta</taxon>
        <taxon>Polypodiopsida</taxon>
        <taxon>Polypodiidae</taxon>
        <taxon>Polypodiales</taxon>
        <taxon>Pteridineae</taxon>
        <taxon>Pteridaceae</taxon>
        <taxon>Parkerioideae</taxon>
        <taxon>Ceratopteris</taxon>
    </lineage>
</organism>
<sequence length="459" mass="51333">MGTCSGKPKTADFEESKLHATNPTEPGKRHTCMEIVRESNVEYFGVTCVAKKILPTYLLRGRSPIEDKNQSAADPLLHSGDMEFNLQLKLKEVFGTIVEYLKVKELWTMSMSEKKMQSNNEASTYCKETSDARVGSGAFSETKHEEYARSQDKIIGGNNSLLCDLVESQTHLVAVHCDKRENEGQSIKFATFLPGKQEMENNTSNANTGTVNQAPQTYLTVKPIELDKESAPEERSLLEYLTPVVHEEQDQSHLLKDCHPTSEINDVSQALMKNSLEVSPAISNVSEKRLIDSIRVCHSIAGITDTGDAEACHCDASSRKPPGDSYIRTGPGLHGLQADSTRREHHSVKDNSSIYSVITDSKECLSTDSLVKLDAAEEPRPKNLHLSVDETGNKQQSILFVGPLDRSLRHHNSYKIDDIDQILEKLATEFERQERLSSFCLPSEERFLVRRNVVHIQDM</sequence>
<dbReference type="Proteomes" id="UP000825935">
    <property type="component" value="Chromosome 1"/>
</dbReference>
<accession>A0A8T2VKC6</accession>
<dbReference type="AlphaFoldDB" id="A0A8T2VKC6"/>
<protein>
    <submittedName>
        <fullName evidence="2">Uncharacterized protein</fullName>
    </submittedName>
</protein>